<gene>
    <name evidence="2" type="ORF">GTA51_01965</name>
</gene>
<comment type="caution">
    <text evidence="2">The sequence shown here is derived from an EMBL/GenBank/DDBJ whole genome shotgun (WGS) entry which is preliminary data.</text>
</comment>
<accession>A0A7C9IUS0</accession>
<sequence length="144" mass="16362">MALLEHRHCPHCGKAAWQEFVPQADPAGSHWRCRDCGERRTATRVSLGRTALLHRGRVQTNRICAPVRIIDISRDGARLCQDEDMPFTVAVEQRLLFNPLLHPTGELAQYLPAVVRWIEGIEFGLEFDRPLALPPGEIRHIVKN</sequence>
<dbReference type="InterPro" id="IPR009875">
    <property type="entry name" value="PilZ_domain"/>
</dbReference>
<name>A0A7C9IUS0_9BACT</name>
<dbReference type="EMBL" id="WVUD01000002">
    <property type="protein sequence ID" value="MYL81902.1"/>
    <property type="molecule type" value="Genomic_DNA"/>
</dbReference>
<protein>
    <submittedName>
        <fullName evidence="2">PilZ domain-containing protein</fullName>
    </submittedName>
</protein>
<evidence type="ECO:0000313" key="2">
    <source>
        <dbReference type="EMBL" id="MYL81902.1"/>
    </source>
</evidence>
<keyword evidence="3" id="KW-1185">Reference proteome</keyword>
<dbReference type="AlphaFoldDB" id="A0A7C9IUS0"/>
<evidence type="ECO:0000313" key="3">
    <source>
        <dbReference type="Proteomes" id="UP000482487"/>
    </source>
</evidence>
<dbReference type="GO" id="GO:0035438">
    <property type="term" value="F:cyclic-di-GMP binding"/>
    <property type="evidence" value="ECO:0007669"/>
    <property type="project" value="InterPro"/>
</dbReference>
<evidence type="ECO:0000259" key="1">
    <source>
        <dbReference type="Pfam" id="PF07238"/>
    </source>
</evidence>
<dbReference type="SUPFAM" id="SSF141371">
    <property type="entry name" value="PilZ domain-like"/>
    <property type="match status" value="1"/>
</dbReference>
<dbReference type="Pfam" id="PF07238">
    <property type="entry name" value="PilZ"/>
    <property type="match status" value="1"/>
</dbReference>
<dbReference type="Gene3D" id="2.40.10.220">
    <property type="entry name" value="predicted glycosyltransferase like domains"/>
    <property type="match status" value="1"/>
</dbReference>
<dbReference type="RefSeq" id="WP_160958229.1">
    <property type="nucleotide sequence ID" value="NZ_WVUD01000002.1"/>
</dbReference>
<reference evidence="2 3" key="1">
    <citation type="submission" date="2020-01" db="EMBL/GenBank/DDBJ databases">
        <title>Genome sequence of Desulfovibrio aerotolerans DSM 16695(T).</title>
        <authorList>
            <person name="Karnachuk O."/>
            <person name="Avakyan M."/>
            <person name="Mardanov A."/>
            <person name="Kadnikov V."/>
            <person name="Ravin N."/>
        </authorList>
    </citation>
    <scope>NUCLEOTIDE SEQUENCE [LARGE SCALE GENOMIC DNA]</scope>
    <source>
        <strain evidence="2 3">DSM 16695</strain>
    </source>
</reference>
<organism evidence="2 3">
    <name type="scientific">Solidesulfovibrio aerotolerans</name>
    <dbReference type="NCBI Taxonomy" id="295255"/>
    <lineage>
        <taxon>Bacteria</taxon>
        <taxon>Pseudomonadati</taxon>
        <taxon>Thermodesulfobacteriota</taxon>
        <taxon>Desulfovibrionia</taxon>
        <taxon>Desulfovibrionales</taxon>
        <taxon>Desulfovibrionaceae</taxon>
        <taxon>Solidesulfovibrio</taxon>
    </lineage>
</organism>
<proteinExistence type="predicted"/>
<dbReference type="OrthoDB" id="5453748at2"/>
<feature type="domain" description="PilZ" evidence="1">
    <location>
        <begin position="38"/>
        <end position="130"/>
    </location>
</feature>
<dbReference type="Proteomes" id="UP000482487">
    <property type="component" value="Unassembled WGS sequence"/>
</dbReference>